<feature type="transmembrane region" description="Helical" evidence="5">
    <location>
        <begin position="73"/>
        <end position="94"/>
    </location>
</feature>
<comment type="caution">
    <text evidence="7">The sequence shown here is derived from an EMBL/GenBank/DDBJ whole genome shotgun (WGS) entry which is preliminary data.</text>
</comment>
<keyword evidence="3 5" id="KW-1133">Transmembrane helix</keyword>
<protein>
    <submittedName>
        <fullName evidence="7">General amino acid permease</fullName>
    </submittedName>
</protein>
<dbReference type="GO" id="GO:0016020">
    <property type="term" value="C:membrane"/>
    <property type="evidence" value="ECO:0007669"/>
    <property type="project" value="UniProtKB-SubCell"/>
</dbReference>
<name>A0AAD9CRZ5_PAPLA</name>
<dbReference type="PANTHER" id="PTHR43341">
    <property type="entry name" value="AMINO ACID PERMEASE"/>
    <property type="match status" value="1"/>
</dbReference>
<organism evidence="7 8">
    <name type="scientific">Papiliotrema laurentii</name>
    <name type="common">Cryptococcus laurentii</name>
    <dbReference type="NCBI Taxonomy" id="5418"/>
    <lineage>
        <taxon>Eukaryota</taxon>
        <taxon>Fungi</taxon>
        <taxon>Dikarya</taxon>
        <taxon>Basidiomycota</taxon>
        <taxon>Agaricomycotina</taxon>
        <taxon>Tremellomycetes</taxon>
        <taxon>Tremellales</taxon>
        <taxon>Rhynchogastremaceae</taxon>
        <taxon>Papiliotrema</taxon>
    </lineage>
</organism>
<accession>A0AAD9CRZ5</accession>
<dbReference type="PIRSF" id="PIRSF006060">
    <property type="entry name" value="AA_transporter"/>
    <property type="match status" value="1"/>
</dbReference>
<evidence type="ECO:0000259" key="6">
    <source>
        <dbReference type="Pfam" id="PF00324"/>
    </source>
</evidence>
<keyword evidence="8" id="KW-1185">Reference proteome</keyword>
<feature type="transmembrane region" description="Helical" evidence="5">
    <location>
        <begin position="155"/>
        <end position="175"/>
    </location>
</feature>
<feature type="transmembrane region" description="Helical" evidence="5">
    <location>
        <begin position="405"/>
        <end position="430"/>
    </location>
</feature>
<dbReference type="InterPro" id="IPR050524">
    <property type="entry name" value="APC_YAT"/>
</dbReference>
<evidence type="ECO:0000256" key="5">
    <source>
        <dbReference type="SAM" id="Phobius"/>
    </source>
</evidence>
<evidence type="ECO:0000313" key="8">
    <source>
        <dbReference type="Proteomes" id="UP001182556"/>
    </source>
</evidence>
<gene>
    <name evidence="7" type="ORF">DB88DRAFT_500964</name>
</gene>
<feature type="transmembrane region" description="Helical" evidence="5">
    <location>
        <begin position="376"/>
        <end position="393"/>
    </location>
</feature>
<keyword evidence="4 5" id="KW-0472">Membrane</keyword>
<dbReference type="GO" id="GO:0015171">
    <property type="term" value="F:amino acid transmembrane transporter activity"/>
    <property type="evidence" value="ECO:0007669"/>
    <property type="project" value="TreeGrafter"/>
</dbReference>
<feature type="transmembrane region" description="Helical" evidence="5">
    <location>
        <begin position="482"/>
        <end position="501"/>
    </location>
</feature>
<dbReference type="EMBL" id="JAODAN010000012">
    <property type="protein sequence ID" value="KAK1920761.1"/>
    <property type="molecule type" value="Genomic_DNA"/>
</dbReference>
<dbReference type="InterPro" id="IPR004841">
    <property type="entry name" value="AA-permease/SLC12A_dom"/>
</dbReference>
<evidence type="ECO:0000256" key="1">
    <source>
        <dbReference type="ARBA" id="ARBA00004141"/>
    </source>
</evidence>
<keyword evidence="2 5" id="KW-0812">Transmembrane</keyword>
<feature type="transmembrane region" description="Helical" evidence="5">
    <location>
        <begin position="331"/>
        <end position="356"/>
    </location>
</feature>
<comment type="subcellular location">
    <subcellularLocation>
        <location evidence="1">Membrane</location>
        <topology evidence="1">Multi-pass membrane protein</topology>
    </subcellularLocation>
</comment>
<evidence type="ECO:0000256" key="4">
    <source>
        <dbReference type="ARBA" id="ARBA00023136"/>
    </source>
</evidence>
<feature type="domain" description="Amino acid permease/ SLC12A" evidence="6">
    <location>
        <begin position="45"/>
        <end position="507"/>
    </location>
</feature>
<feature type="transmembrane region" description="Helical" evidence="5">
    <location>
        <begin position="48"/>
        <end position="67"/>
    </location>
</feature>
<sequence length="555" mass="60505">MSSLEKENETVVGIVAPTLPDSDGSVAGVEVSAAEDPHRGLRMRHVQLIAISGSIGAALFVSIGSPLTGAGPLGLLIGVSIWAFVVWTASNCLIEMTTLLPLDGGFITFAGRFVDQSFGMALGWNYLITQWALICFEFSAMNVIISYWTLTLSPAVCIGVGLVLLAAVNLWSVRWFGEAEFWISITKVLLIIGLTLYTFITMVGGNPLGDRYGFRYWKNPGPFAGITSFKDVIRGIFDTVSWATFAIVGPDYISLIGGEVKNPRRILPKAFKSTIWRLIFFYVVGAFCVGIVVGANDPSLLGAIAAGAPGAAKSPYVISMNRLGIPVLPSIVNAVILVSIFSTTNSFVFAASRSLLGLAQQGQAPKVFARLNRQGVPYLCVLLTLAMACLSFLSLSQGTVKVLNWWINLVTCAQLVSWTCIAITFLRFYYASKAQNLRSNLPQLGYWQPFSGYNLLVWSPIVLFFSGYYVFLPGAFNAPDFIFAYGSVFIFLAILFGSKAWQTLYRKQPARVWIPTDEVDLVTGVDQIEAMTEAAEKKRLEGERGAGEKVSDMFF</sequence>
<evidence type="ECO:0000313" key="7">
    <source>
        <dbReference type="EMBL" id="KAK1920761.1"/>
    </source>
</evidence>
<feature type="transmembrane region" description="Helical" evidence="5">
    <location>
        <begin position="451"/>
        <end position="470"/>
    </location>
</feature>
<feature type="transmembrane region" description="Helical" evidence="5">
    <location>
        <begin position="130"/>
        <end position="148"/>
    </location>
</feature>
<dbReference type="Proteomes" id="UP001182556">
    <property type="component" value="Unassembled WGS sequence"/>
</dbReference>
<feature type="transmembrane region" description="Helical" evidence="5">
    <location>
        <begin position="181"/>
        <end position="205"/>
    </location>
</feature>
<reference evidence="7" key="1">
    <citation type="submission" date="2023-02" db="EMBL/GenBank/DDBJ databases">
        <title>Identification and recombinant expression of a fungal hydrolase from Papiliotrema laurentii that hydrolyzes apple cutin and clears colloidal polyester polyurethane.</title>
        <authorList>
            <consortium name="DOE Joint Genome Institute"/>
            <person name="Roman V.A."/>
            <person name="Bojanowski C."/>
            <person name="Crable B.R."/>
            <person name="Wagner D.N."/>
            <person name="Hung C.S."/>
            <person name="Nadeau L.J."/>
            <person name="Schratz L."/>
            <person name="Haridas S."/>
            <person name="Pangilinan J."/>
            <person name="Lipzen A."/>
            <person name="Na H."/>
            <person name="Yan M."/>
            <person name="Ng V."/>
            <person name="Grigoriev I.V."/>
            <person name="Spatafora J.W."/>
            <person name="Barlow D."/>
            <person name="Biffinger J."/>
            <person name="Kelley-Loughnane N."/>
            <person name="Varaljay V.A."/>
            <person name="Crookes-Goodson W.J."/>
        </authorList>
    </citation>
    <scope>NUCLEOTIDE SEQUENCE</scope>
    <source>
        <strain evidence="7">5307AH</strain>
    </source>
</reference>
<dbReference type="Gene3D" id="1.20.1740.10">
    <property type="entry name" value="Amino acid/polyamine transporter I"/>
    <property type="match status" value="1"/>
</dbReference>
<evidence type="ECO:0000256" key="2">
    <source>
        <dbReference type="ARBA" id="ARBA00022692"/>
    </source>
</evidence>
<dbReference type="AlphaFoldDB" id="A0AAD9CRZ5"/>
<dbReference type="Pfam" id="PF00324">
    <property type="entry name" value="AA_permease"/>
    <property type="match status" value="1"/>
</dbReference>
<proteinExistence type="predicted"/>
<evidence type="ECO:0000256" key="3">
    <source>
        <dbReference type="ARBA" id="ARBA00022989"/>
    </source>
</evidence>
<feature type="transmembrane region" description="Helical" evidence="5">
    <location>
        <begin position="274"/>
        <end position="295"/>
    </location>
</feature>
<dbReference type="PANTHER" id="PTHR43341:SF15">
    <property type="entry name" value="GENERAL AMINO ACID PERMEASE AGP2"/>
    <property type="match status" value="1"/>
</dbReference>